<dbReference type="AlphaFoldDB" id="A0A9W8UKX5"/>
<evidence type="ECO:0000313" key="2">
    <source>
        <dbReference type="Proteomes" id="UP001144673"/>
    </source>
</evidence>
<reference evidence="1" key="1">
    <citation type="journal article" date="2023" name="Access Microbiol">
        <title>De-novo genome assembly for Akanthomyces muscarius, a biocontrol agent of insect agricultural pests.</title>
        <authorList>
            <person name="Erdos Z."/>
            <person name="Studholme D.J."/>
            <person name="Raymond B."/>
            <person name="Sharma M."/>
        </authorList>
    </citation>
    <scope>NUCLEOTIDE SEQUENCE</scope>
    <source>
        <strain evidence="1">Ve6</strain>
    </source>
</reference>
<organism evidence="1 2">
    <name type="scientific">Akanthomyces muscarius</name>
    <name type="common">Entomopathogenic fungus</name>
    <name type="synonym">Lecanicillium muscarium</name>
    <dbReference type="NCBI Taxonomy" id="2231603"/>
    <lineage>
        <taxon>Eukaryota</taxon>
        <taxon>Fungi</taxon>
        <taxon>Dikarya</taxon>
        <taxon>Ascomycota</taxon>
        <taxon>Pezizomycotina</taxon>
        <taxon>Sordariomycetes</taxon>
        <taxon>Hypocreomycetidae</taxon>
        <taxon>Hypocreales</taxon>
        <taxon>Cordycipitaceae</taxon>
        <taxon>Akanthomyces</taxon>
    </lineage>
</organism>
<gene>
    <name evidence="1" type="ORF">LMH87_011589</name>
</gene>
<accession>A0A9W8UKX5</accession>
<name>A0A9W8UKX5_AKAMU</name>
<sequence length="79" mass="8647">MLSSRTHTREVEPVLAIKSKRAVVVAVPLLAPSFLIDNPRSPWMILPDLVIAALKIAFAAGDHYQYASGCIPPLNNPRK</sequence>
<comment type="caution">
    <text evidence="1">The sequence shown here is derived from an EMBL/GenBank/DDBJ whole genome shotgun (WGS) entry which is preliminary data.</text>
</comment>
<proteinExistence type="predicted"/>
<evidence type="ECO:0000313" key="1">
    <source>
        <dbReference type="EMBL" id="KAJ4150859.1"/>
    </source>
</evidence>
<protein>
    <submittedName>
        <fullName evidence="1">Uncharacterized protein</fullName>
    </submittedName>
</protein>
<keyword evidence="2" id="KW-1185">Reference proteome</keyword>
<dbReference type="KEGG" id="amus:LMH87_011589"/>
<dbReference type="RefSeq" id="XP_056052573.1">
    <property type="nucleotide sequence ID" value="XM_056200755.1"/>
</dbReference>
<dbReference type="EMBL" id="JAJHUN010000009">
    <property type="protein sequence ID" value="KAJ4150859.1"/>
    <property type="molecule type" value="Genomic_DNA"/>
</dbReference>
<dbReference type="GeneID" id="80898748"/>
<dbReference type="Proteomes" id="UP001144673">
    <property type="component" value="Chromosome 4"/>
</dbReference>